<feature type="domain" description="HTH lacI-type" evidence="5">
    <location>
        <begin position="12"/>
        <end position="63"/>
    </location>
</feature>
<evidence type="ECO:0000256" key="3">
    <source>
        <dbReference type="ARBA" id="ARBA00023125"/>
    </source>
</evidence>
<evidence type="ECO:0000256" key="1">
    <source>
        <dbReference type="ARBA" id="ARBA00022491"/>
    </source>
</evidence>
<evidence type="ECO:0000256" key="2">
    <source>
        <dbReference type="ARBA" id="ARBA00023015"/>
    </source>
</evidence>
<dbReference type="GO" id="GO:0003700">
    <property type="term" value="F:DNA-binding transcription factor activity"/>
    <property type="evidence" value="ECO:0007669"/>
    <property type="project" value="TreeGrafter"/>
</dbReference>
<dbReference type="Pfam" id="PF13377">
    <property type="entry name" value="Peripla_BP_3"/>
    <property type="match status" value="1"/>
</dbReference>
<dbReference type="OrthoDB" id="8770688at2"/>
<keyword evidence="3" id="KW-0238">DNA-binding</keyword>
<dbReference type="Pfam" id="PF00356">
    <property type="entry name" value="LacI"/>
    <property type="match status" value="1"/>
</dbReference>
<dbReference type="SUPFAM" id="SSF47413">
    <property type="entry name" value="lambda repressor-like DNA-binding domains"/>
    <property type="match status" value="1"/>
</dbReference>
<dbReference type="GeneID" id="300405199"/>
<evidence type="ECO:0000259" key="5">
    <source>
        <dbReference type="PROSITE" id="PS50932"/>
    </source>
</evidence>
<dbReference type="SMART" id="SM00354">
    <property type="entry name" value="HTH_LACI"/>
    <property type="match status" value="1"/>
</dbReference>
<dbReference type="CDD" id="cd06278">
    <property type="entry name" value="PBP1_LacI-like"/>
    <property type="match status" value="1"/>
</dbReference>
<dbReference type="PANTHER" id="PTHR30146">
    <property type="entry name" value="LACI-RELATED TRANSCRIPTIONAL REPRESSOR"/>
    <property type="match status" value="1"/>
</dbReference>
<keyword evidence="1" id="KW-0678">Repressor</keyword>
<evidence type="ECO:0000313" key="6">
    <source>
        <dbReference type="EMBL" id="VVE22019.1"/>
    </source>
</evidence>
<dbReference type="PROSITE" id="PS50932">
    <property type="entry name" value="HTH_LACI_2"/>
    <property type="match status" value="1"/>
</dbReference>
<dbReference type="InterPro" id="IPR046335">
    <property type="entry name" value="LacI/GalR-like_sensor"/>
</dbReference>
<dbReference type="InterPro" id="IPR010982">
    <property type="entry name" value="Lambda_DNA-bd_dom_sf"/>
</dbReference>
<name>A0A5E4WE35_9BURK</name>
<evidence type="ECO:0000256" key="4">
    <source>
        <dbReference type="ARBA" id="ARBA00023163"/>
    </source>
</evidence>
<organism evidence="6 7">
    <name type="scientific">Pandoraea pneumonica</name>
    <dbReference type="NCBI Taxonomy" id="2508299"/>
    <lineage>
        <taxon>Bacteria</taxon>
        <taxon>Pseudomonadati</taxon>
        <taxon>Pseudomonadota</taxon>
        <taxon>Betaproteobacteria</taxon>
        <taxon>Burkholderiales</taxon>
        <taxon>Burkholderiaceae</taxon>
        <taxon>Pandoraea</taxon>
    </lineage>
</organism>
<dbReference type="Proteomes" id="UP000366945">
    <property type="component" value="Unassembled WGS sequence"/>
</dbReference>
<dbReference type="CDD" id="cd01392">
    <property type="entry name" value="HTH_LacI"/>
    <property type="match status" value="1"/>
</dbReference>
<proteinExistence type="predicted"/>
<evidence type="ECO:0000313" key="7">
    <source>
        <dbReference type="Proteomes" id="UP000366945"/>
    </source>
</evidence>
<dbReference type="PANTHER" id="PTHR30146:SF95">
    <property type="entry name" value="RIBOSE OPERON REPRESSOR"/>
    <property type="match status" value="1"/>
</dbReference>
<keyword evidence="7" id="KW-1185">Reference proteome</keyword>
<dbReference type="EMBL" id="CABPSK010000003">
    <property type="protein sequence ID" value="VVE22019.1"/>
    <property type="molecule type" value="Genomic_DNA"/>
</dbReference>
<reference evidence="6 7" key="1">
    <citation type="submission" date="2019-08" db="EMBL/GenBank/DDBJ databases">
        <authorList>
            <person name="Peeters C."/>
        </authorList>
    </citation>
    <scope>NUCLEOTIDE SEQUENCE [LARGE SCALE GENOMIC DNA]</scope>
    <source>
        <strain evidence="6 7">LMG 31114</strain>
    </source>
</reference>
<dbReference type="InterPro" id="IPR000843">
    <property type="entry name" value="HTH_LacI"/>
</dbReference>
<accession>A0A5E4WE35</accession>
<keyword evidence="2" id="KW-0805">Transcription regulation</keyword>
<protein>
    <submittedName>
        <fullName evidence="6">Ribose operon repressor</fullName>
    </submittedName>
</protein>
<dbReference type="SUPFAM" id="SSF53822">
    <property type="entry name" value="Periplasmic binding protein-like I"/>
    <property type="match status" value="1"/>
</dbReference>
<gene>
    <name evidence="6" type="primary">rbsR_2</name>
    <name evidence="6" type="ORF">PPN31114_03186</name>
</gene>
<dbReference type="Gene3D" id="1.10.260.40">
    <property type="entry name" value="lambda repressor-like DNA-binding domains"/>
    <property type="match status" value="1"/>
</dbReference>
<dbReference type="RefSeq" id="WP_150680492.1">
    <property type="nucleotide sequence ID" value="NZ_CABPSK010000003.1"/>
</dbReference>
<dbReference type="GO" id="GO:0000976">
    <property type="term" value="F:transcription cis-regulatory region binding"/>
    <property type="evidence" value="ECO:0007669"/>
    <property type="project" value="TreeGrafter"/>
</dbReference>
<dbReference type="Gene3D" id="3.40.50.2300">
    <property type="match status" value="2"/>
</dbReference>
<dbReference type="AlphaFoldDB" id="A0A5E4WE35"/>
<dbReference type="InterPro" id="IPR028082">
    <property type="entry name" value="Peripla_BP_I"/>
</dbReference>
<keyword evidence="4" id="KW-0804">Transcription</keyword>
<sequence length="339" mass="36826">MTDKEKSWAIAEDVARMAGVSRSAVSRTFTPGASVSPKTRARVLEAAKTLNYHVDINARNMIQGRSTFVGVVTSALVSPFRAQLLAPIAHHLGARGLLPILMNADDPDQTSYALQRLLSYRIAGVIMTSGAPPLSLAREYIERKVPVAMINRAPELEGADVINSDNHAGGALAARELFNSGATRFAFIGPHTTHFSGRQRCEGYVDALTRLGVRKNRITLCNSTISSYEAGQLAAREVLADAAHAPDGVFCATDMVALGFMDEARRTFGRRFPEDMRLVGFDDIQHAALDSYRLSTIAQNTDTLAHSVVDMLSHRITDFSRAAEVRIAPVTFVRRATTG</sequence>